<dbReference type="AlphaFoldDB" id="A0A2B8BNH5"/>
<feature type="compositionally biased region" description="Basic and acidic residues" evidence="1">
    <location>
        <begin position="97"/>
        <end position="110"/>
    </location>
</feature>
<feature type="region of interest" description="Disordered" evidence="1">
    <location>
        <begin position="94"/>
        <end position="117"/>
    </location>
</feature>
<gene>
    <name evidence="2" type="ORF">CRT60_01475</name>
</gene>
<organism evidence="2 3">
    <name type="scientific">Azospirillum palustre</name>
    <dbReference type="NCBI Taxonomy" id="2044885"/>
    <lineage>
        <taxon>Bacteria</taxon>
        <taxon>Pseudomonadati</taxon>
        <taxon>Pseudomonadota</taxon>
        <taxon>Alphaproteobacteria</taxon>
        <taxon>Rhodospirillales</taxon>
        <taxon>Azospirillaceae</taxon>
        <taxon>Azospirillum</taxon>
    </lineage>
</organism>
<comment type="caution">
    <text evidence="2">The sequence shown here is derived from an EMBL/GenBank/DDBJ whole genome shotgun (WGS) entry which is preliminary data.</text>
</comment>
<dbReference type="OrthoDB" id="7306642at2"/>
<evidence type="ECO:0000313" key="3">
    <source>
        <dbReference type="Proteomes" id="UP000225379"/>
    </source>
</evidence>
<evidence type="ECO:0000256" key="1">
    <source>
        <dbReference type="SAM" id="MobiDB-lite"/>
    </source>
</evidence>
<dbReference type="EMBL" id="PDKW01000036">
    <property type="protein sequence ID" value="PGH59405.1"/>
    <property type="molecule type" value="Genomic_DNA"/>
</dbReference>
<protein>
    <submittedName>
        <fullName evidence="2">Uncharacterized protein</fullName>
    </submittedName>
</protein>
<dbReference type="Proteomes" id="UP000225379">
    <property type="component" value="Unassembled WGS sequence"/>
</dbReference>
<sequence>MTGAADAPGGPSAPPVQLKIPGDLSFADFKAMSARMEKVMDYHLARGNFIRQSMESLRSQFGFEGEGEAAGNVSLSGEIGKVVERQAVSRGIAMPEKSQEVKDWEAERQSEASVPPEGWDKSSLITLFLPGSQGTDDKQVEIWLDNRAFDKLGKMSADEVKAGLVDMLNGPDAAASQAAVDDGAFGAAMRADSEHHSEFQKSKARLGFFDPEQGTSAQPWLMIQSRSEPGYVQENAGKLVDTVMSILKEGAAGRTAG</sequence>
<name>A0A2B8BNH5_9PROT</name>
<evidence type="ECO:0000313" key="2">
    <source>
        <dbReference type="EMBL" id="PGH59405.1"/>
    </source>
</evidence>
<proteinExistence type="predicted"/>
<keyword evidence="3" id="KW-1185">Reference proteome</keyword>
<reference evidence="3" key="1">
    <citation type="submission" date="2017-10" db="EMBL/GenBank/DDBJ databases">
        <authorList>
            <person name="Kravchenko I.K."/>
            <person name="Grouzdev D.S."/>
        </authorList>
    </citation>
    <scope>NUCLEOTIDE SEQUENCE [LARGE SCALE GENOMIC DNA]</scope>
    <source>
        <strain evidence="3">B2</strain>
    </source>
</reference>
<accession>A0A2B8BNH5</accession>